<evidence type="ECO:0008006" key="6">
    <source>
        <dbReference type="Google" id="ProtNLM"/>
    </source>
</evidence>
<proteinExistence type="predicted"/>
<dbReference type="AlphaFoldDB" id="U1FLY1"/>
<dbReference type="Proteomes" id="UP000016412">
    <property type="component" value="Unassembled WGS sequence"/>
</dbReference>
<dbReference type="OrthoDB" id="353373at2"/>
<evidence type="ECO:0000313" key="5">
    <source>
        <dbReference type="Proteomes" id="UP000016646"/>
    </source>
</evidence>
<evidence type="ECO:0000313" key="2">
    <source>
        <dbReference type="EMBL" id="ERF60436.1"/>
    </source>
</evidence>
<dbReference type="EMBL" id="AUZJ01000043">
    <property type="protein sequence ID" value="ERF60436.1"/>
    <property type="molecule type" value="Genomic_DNA"/>
</dbReference>
<dbReference type="eggNOG" id="ENOG5033Q9N">
    <property type="taxonomic scope" value="Bacteria"/>
</dbReference>
<dbReference type="STRING" id="1125725.HMPREF1325_2432"/>
<dbReference type="PATRIC" id="fig|1125725.3.peg.1600"/>
<dbReference type="Proteomes" id="UP000016646">
    <property type="component" value="Unassembled WGS sequence"/>
</dbReference>
<name>U1FLY1_TRESO</name>
<organism evidence="2 4">
    <name type="scientific">Treponema socranskii subsp. socranskii VPI DR56BR1116 = ATCC 35536</name>
    <dbReference type="NCBI Taxonomy" id="1125725"/>
    <lineage>
        <taxon>Bacteria</taxon>
        <taxon>Pseudomonadati</taxon>
        <taxon>Spirochaetota</taxon>
        <taxon>Spirochaetia</taxon>
        <taxon>Spirochaetales</taxon>
        <taxon>Treponemataceae</taxon>
        <taxon>Treponema</taxon>
    </lineage>
</organism>
<protein>
    <recommendedName>
        <fullName evidence="6">Tetratricopeptide repeat protein</fullName>
    </recommendedName>
</protein>
<accession>U1FLY1</accession>
<reference evidence="4 5" key="1">
    <citation type="submission" date="2013-08" db="EMBL/GenBank/DDBJ databases">
        <authorList>
            <person name="Durkin A.S."/>
            <person name="Haft D.R."/>
            <person name="McCorrison J."/>
            <person name="Torralba M."/>
            <person name="Gillis M."/>
            <person name="Haft D.H."/>
            <person name="Methe B."/>
            <person name="Sutton G."/>
            <person name="Nelson K.E."/>
        </authorList>
    </citation>
    <scope>NUCLEOTIDE SEQUENCE [LARGE SCALE GENOMIC DNA]</scope>
    <source>
        <strain evidence="3 5">ATCC 35536</strain>
        <strain evidence="2 4">VPI DR56BR1116</strain>
    </source>
</reference>
<gene>
    <name evidence="3" type="ORF">HMPREF0860_2375</name>
    <name evidence="2" type="ORF">HMPREF1325_2432</name>
</gene>
<feature type="signal peptide" evidence="1">
    <location>
        <begin position="1"/>
        <end position="20"/>
    </location>
</feature>
<evidence type="ECO:0000313" key="3">
    <source>
        <dbReference type="EMBL" id="ERJ99411.1"/>
    </source>
</evidence>
<keyword evidence="1" id="KW-0732">Signal</keyword>
<dbReference type="EMBL" id="AVQI01000076">
    <property type="protein sequence ID" value="ERJ99411.1"/>
    <property type="molecule type" value="Genomic_DNA"/>
</dbReference>
<evidence type="ECO:0000256" key="1">
    <source>
        <dbReference type="SAM" id="SignalP"/>
    </source>
</evidence>
<sequence>MKKVFFIALYCILIAAPFFSVPKGEGRSLAEIDRLIQETEYDAALSALHDFFETYPECFNDGQHRADRIFKTLDRYTAISLQLIDAIETEPENGRKILEIIAKLESLKKNPTEQQLAFIHNARTAAQFTMYRKQLLAILQESADAAHSGNYRGAIDKTQSGFFMYRDDFFRDHTDPSVTIPVRSALSYVDAKIAAYKALEDVLQDTVRSFTDALRLNDVESARAAFASVQYAFNAFAEVRNSIYRLGYELWNMGQAMRAGTSSMTDASFLPFVSRCILGVNTIADSGVAGVLDYEWDALIKYMEDEIASMITQHAESFVYALSSDSFADGNDFPSQKDLDAILSFAEIGKSVDALYALRMDSDDTPGKSIFPNFTVSLDYAVSLSSRFAALLDAGGAMTVEREKALALPEPSDYERVAEGNEYAASLLAASDNIKSAQSKISEGAFEVSPEAVAYLQAQHTEDADDEVIPFDSLAGAYRKYVRDAADFGRNTAIELWQKIASYYAACGTSYVTARESDAAAIETLDSGEFDEASGGTFHYPLQVTEAVRTFQKKISENKAVLVSGRKLLADGENADAYALSLQSIYASITKLDSLVPNVEVIGAAALEQVKAAQRAKSEADLRYEQAQKALAANDFDEARRRLQESRTKYNESLSYQESEKLRTESDERLALLGERIQTRQNESVVRRVRDIKTRVRNEYYNGNFTAAESLLTQAKALWASTNIGEDEEIVSLLALVGTALSLRTGRVLSPSAPLYPEMSQLLSIARQYFKEGQDLLKKGDTDEGRAILAQALQKIQELQLVYPLNRAASLLALRIRQVLNPSGFASLFAERVEMAKANYKIPDKRQSAYTDLLDLHEIDPSYPGLSALIYETEIDLGIRRRPQDRTAIARAASLTKQAQNIMDGAGRDEVKLRSALSLVDEAISLDSNNNTALLLKDRIQIAIGGQTLIVLSSEDEAKYQKAVAALQDNNLVTANALVEELLQKSSNKNSSKIIDLQKKIRALL</sequence>
<dbReference type="RefSeq" id="WP_021330834.1">
    <property type="nucleotide sequence ID" value="NZ_AUZJ01000043.1"/>
</dbReference>
<feature type="chain" id="PRO_5004611326" description="Tetratricopeptide repeat protein" evidence="1">
    <location>
        <begin position="21"/>
        <end position="1005"/>
    </location>
</feature>
<evidence type="ECO:0000313" key="4">
    <source>
        <dbReference type="Proteomes" id="UP000016412"/>
    </source>
</evidence>
<keyword evidence="5" id="KW-1185">Reference proteome</keyword>
<comment type="caution">
    <text evidence="2">The sequence shown here is derived from an EMBL/GenBank/DDBJ whole genome shotgun (WGS) entry which is preliminary data.</text>
</comment>